<evidence type="ECO:0000256" key="2">
    <source>
        <dbReference type="ARBA" id="ARBA00022553"/>
    </source>
</evidence>
<dbReference type="Pfam" id="PF08216">
    <property type="entry name" value="CTNNBL"/>
    <property type="match status" value="1"/>
</dbReference>
<comment type="caution">
    <text evidence="8">The sequence shown here is derived from an EMBL/GenBank/DDBJ whole genome shotgun (WGS) entry which is preliminary data.</text>
</comment>
<feature type="domain" description="Beta-catenin-like protein 1 N-terminal" evidence="7">
    <location>
        <begin position="85"/>
        <end position="194"/>
    </location>
</feature>
<dbReference type="SUPFAM" id="SSF48371">
    <property type="entry name" value="ARM repeat"/>
    <property type="match status" value="1"/>
</dbReference>
<dbReference type="InterPro" id="IPR016024">
    <property type="entry name" value="ARM-type_fold"/>
</dbReference>
<protein>
    <submittedName>
        <fullName evidence="8">Beta-catenin-like protein 1-like</fullName>
    </submittedName>
</protein>
<proteinExistence type="predicted"/>
<evidence type="ECO:0000313" key="9">
    <source>
        <dbReference type="Proteomes" id="UP000481288"/>
    </source>
</evidence>
<dbReference type="OrthoDB" id="1898821at2759"/>
<gene>
    <name evidence="8" type="primary">ctnnbl1</name>
    <name evidence="8" type="ORF">LCER1_G002028</name>
</gene>
<keyword evidence="3" id="KW-0677">Repeat</keyword>
<dbReference type="Proteomes" id="UP000481288">
    <property type="component" value="Unassembled WGS sequence"/>
</dbReference>
<accession>A0A7D8UW46</accession>
<dbReference type="InterPro" id="IPR013180">
    <property type="entry name" value="CTNNBL1_N"/>
</dbReference>
<dbReference type="PANTHER" id="PTHR14978">
    <property type="entry name" value="BETA-CATENIN-LIKE PROTEIN 1 NUCLEAR ASSOCIATED PROTEIN"/>
    <property type="match status" value="1"/>
</dbReference>
<evidence type="ECO:0000256" key="6">
    <source>
        <dbReference type="SAM" id="MobiDB-lite"/>
    </source>
</evidence>
<dbReference type="FunFam" id="1.25.10.10:FF:000354">
    <property type="entry name" value="DUF1716 domain protein"/>
    <property type="match status" value="1"/>
</dbReference>
<evidence type="ECO:0000313" key="8">
    <source>
        <dbReference type="EMBL" id="TVY57501.1"/>
    </source>
</evidence>
<dbReference type="InterPro" id="IPR039678">
    <property type="entry name" value="CTNNBL1"/>
</dbReference>
<dbReference type="Gene3D" id="1.25.10.10">
    <property type="entry name" value="Leucine-rich Repeat Variant"/>
    <property type="match status" value="1"/>
</dbReference>
<organism evidence="8 9">
    <name type="scientific">Lachnellula cervina</name>
    <dbReference type="NCBI Taxonomy" id="1316786"/>
    <lineage>
        <taxon>Eukaryota</taxon>
        <taxon>Fungi</taxon>
        <taxon>Dikarya</taxon>
        <taxon>Ascomycota</taxon>
        <taxon>Pezizomycotina</taxon>
        <taxon>Leotiomycetes</taxon>
        <taxon>Helotiales</taxon>
        <taxon>Lachnaceae</taxon>
        <taxon>Lachnellula</taxon>
    </lineage>
</organism>
<feature type="compositionally biased region" description="Polar residues" evidence="6">
    <location>
        <begin position="34"/>
        <end position="46"/>
    </location>
</feature>
<keyword evidence="9" id="KW-1185">Reference proteome</keyword>
<evidence type="ECO:0000256" key="4">
    <source>
        <dbReference type="ARBA" id="ARBA00023054"/>
    </source>
</evidence>
<sequence>MSSIDDLFKKPAIPNNKRKLEPTRDPNEIYKSAKLTSNGHAKSNGRTAEVEDDDMEAGPAAPPEDEDYGPDIPDDDEGRFFGGGVTREENEILDYMDGQESAEIAPEKIDSAWLRKLALNFEKKITKNAELRAKFENEPQKFMGSEADLDADIKALSILSEHPELYGEFAKLGCVGSLVGLLAHENTDIAIDAVEIISELTDEDVEAEQEQWNTLVDAMVDSDLLGLLVSNFGRFNEGNESDRSGVYYALSVLENMASRSSLAEKIGQDTKVLNWLLKRMQRKEIRVTQNKQYAAEVLAILLQSSSINRRKLCELNGVELLLQLLALYRKRDPVKGTEEEEFVENVFDSLTCVVDEPEGKTKFVEAEAVELCLIMIREGKMSKSRALRLVDHALGGQSGAEVCENLVEAAGLKVVFSMFMKKQDSQTTEHLLGIFSSLLRLLPANSSGRIRTLAKFVEKDYEKLGKLVKLRRDYAARVAVVDEQIRNEQTNLDAEEREDAADEWLSRRLDAGLFCLQTIDVILAWLVAEDDGASKRIQALLGDRDETLAVVKATIQEQLDTMQGDSEEETLTKDMLSTLVQFLT</sequence>
<keyword evidence="2" id="KW-0597">Phosphoprotein</keyword>
<keyword evidence="4" id="KW-0175">Coiled coil</keyword>
<feature type="compositionally biased region" description="Acidic residues" evidence="6">
    <location>
        <begin position="63"/>
        <end position="77"/>
    </location>
</feature>
<dbReference type="AlphaFoldDB" id="A0A7D8UW46"/>
<dbReference type="SMART" id="SM01156">
    <property type="entry name" value="DUF1716"/>
    <property type="match status" value="1"/>
</dbReference>
<evidence type="ECO:0000256" key="3">
    <source>
        <dbReference type="ARBA" id="ARBA00022737"/>
    </source>
</evidence>
<dbReference type="GO" id="GO:0005681">
    <property type="term" value="C:spliceosomal complex"/>
    <property type="evidence" value="ECO:0007669"/>
    <property type="project" value="TreeGrafter"/>
</dbReference>
<evidence type="ECO:0000259" key="7">
    <source>
        <dbReference type="SMART" id="SM01156"/>
    </source>
</evidence>
<comment type="subcellular location">
    <subcellularLocation>
        <location evidence="1">Nucleus</location>
    </subcellularLocation>
</comment>
<feature type="compositionally biased region" description="Basic and acidic residues" evidence="6">
    <location>
        <begin position="18"/>
        <end position="28"/>
    </location>
</feature>
<dbReference type="PANTHER" id="PTHR14978:SF0">
    <property type="entry name" value="BETA-CATENIN-LIKE PROTEIN 1"/>
    <property type="match status" value="1"/>
</dbReference>
<dbReference type="EMBL" id="QGMG01000088">
    <property type="protein sequence ID" value="TVY57501.1"/>
    <property type="molecule type" value="Genomic_DNA"/>
</dbReference>
<keyword evidence="5" id="KW-0539">Nucleus</keyword>
<feature type="region of interest" description="Disordered" evidence="6">
    <location>
        <begin position="1"/>
        <end position="83"/>
    </location>
</feature>
<dbReference type="InterPro" id="IPR011989">
    <property type="entry name" value="ARM-like"/>
</dbReference>
<evidence type="ECO:0000256" key="5">
    <source>
        <dbReference type="ARBA" id="ARBA00023242"/>
    </source>
</evidence>
<reference evidence="8 9" key="1">
    <citation type="submission" date="2018-05" db="EMBL/GenBank/DDBJ databases">
        <title>Whole genome sequencing for identification of molecular markers to develop diagnostic detection tools for the regulated plant pathogen Lachnellula willkommii.</title>
        <authorList>
            <person name="Giroux E."/>
            <person name="Bilodeau G."/>
        </authorList>
    </citation>
    <scope>NUCLEOTIDE SEQUENCE [LARGE SCALE GENOMIC DNA]</scope>
    <source>
        <strain evidence="8 9">CBS 625.97</strain>
    </source>
</reference>
<evidence type="ECO:0000256" key="1">
    <source>
        <dbReference type="ARBA" id="ARBA00004123"/>
    </source>
</evidence>
<name>A0A7D8UW46_9HELO</name>